<name>A0A8J5QT04_9HYME</name>
<proteinExistence type="predicted"/>
<keyword evidence="4" id="KW-1185">Reference proteome</keyword>
<evidence type="ECO:0000313" key="3">
    <source>
        <dbReference type="EMBL" id="KAG8038006.1"/>
    </source>
</evidence>
<evidence type="ECO:0000259" key="2">
    <source>
        <dbReference type="Pfam" id="PF15377"/>
    </source>
</evidence>
<feature type="compositionally biased region" description="Basic and acidic residues" evidence="1">
    <location>
        <begin position="31"/>
        <end position="41"/>
    </location>
</feature>
<evidence type="ECO:0000256" key="1">
    <source>
        <dbReference type="SAM" id="MobiDB-lite"/>
    </source>
</evidence>
<gene>
    <name evidence="3" type="ORF">G9C98_006331</name>
</gene>
<comment type="caution">
    <text evidence="3">The sequence shown here is derived from an EMBL/GenBank/DDBJ whole genome shotgun (WGS) entry which is preliminary data.</text>
</comment>
<protein>
    <recommendedName>
        <fullName evidence="2">DUF4604 domain-containing protein</fullName>
    </recommendedName>
</protein>
<reference evidence="3" key="1">
    <citation type="submission" date="2020-03" db="EMBL/GenBank/DDBJ databases">
        <authorList>
            <person name="Chebbi M.A."/>
            <person name="Drezen J.M."/>
        </authorList>
    </citation>
    <scope>NUCLEOTIDE SEQUENCE</scope>
    <source>
        <tissue evidence="3">Whole body</tissue>
    </source>
</reference>
<dbReference type="PANTHER" id="PTHR31195:SF2">
    <property type="entry name" value="GEO02494P1"/>
    <property type="match status" value="1"/>
</dbReference>
<evidence type="ECO:0000313" key="4">
    <source>
        <dbReference type="Proteomes" id="UP000729913"/>
    </source>
</evidence>
<dbReference type="OrthoDB" id="10043580at2759"/>
<sequence length="81" mass="9595">MSRKKHNIAYIKPEEPKFIRELKAQMGFKESPDVNTKRQELSEGEEEDYFEDRGEEKPQVVVLSKEHLTAQEADEFQKKKI</sequence>
<organism evidence="3 4">
    <name type="scientific">Cotesia typhae</name>
    <dbReference type="NCBI Taxonomy" id="2053667"/>
    <lineage>
        <taxon>Eukaryota</taxon>
        <taxon>Metazoa</taxon>
        <taxon>Ecdysozoa</taxon>
        <taxon>Arthropoda</taxon>
        <taxon>Hexapoda</taxon>
        <taxon>Insecta</taxon>
        <taxon>Pterygota</taxon>
        <taxon>Neoptera</taxon>
        <taxon>Endopterygota</taxon>
        <taxon>Hymenoptera</taxon>
        <taxon>Apocrita</taxon>
        <taxon>Ichneumonoidea</taxon>
        <taxon>Braconidae</taxon>
        <taxon>Microgastrinae</taxon>
        <taxon>Cotesia</taxon>
    </lineage>
</organism>
<dbReference type="InterPro" id="IPR027911">
    <property type="entry name" value="DUF4604"/>
</dbReference>
<accession>A0A8J5QT04</accession>
<dbReference type="AlphaFoldDB" id="A0A8J5QT04"/>
<dbReference type="Proteomes" id="UP000729913">
    <property type="component" value="Unassembled WGS sequence"/>
</dbReference>
<dbReference type="EMBL" id="JAAOIC020000044">
    <property type="protein sequence ID" value="KAG8038006.1"/>
    <property type="molecule type" value="Genomic_DNA"/>
</dbReference>
<feature type="domain" description="DUF4604" evidence="2">
    <location>
        <begin position="7"/>
        <end position="79"/>
    </location>
</feature>
<dbReference type="InterPro" id="IPR040219">
    <property type="entry name" value="KIAA1143-like"/>
</dbReference>
<reference evidence="3" key="2">
    <citation type="submission" date="2021-04" db="EMBL/GenBank/DDBJ databases">
        <title>Genome-wide patterns of bracovirus chromosomal integration into multiple host tissues during parasitism.</title>
        <authorList>
            <person name="Chebbi M.A.C."/>
        </authorList>
    </citation>
    <scope>NUCLEOTIDE SEQUENCE</scope>
    <source>
        <tissue evidence="3">Whole body</tissue>
    </source>
</reference>
<dbReference type="PANTHER" id="PTHR31195">
    <property type="entry name" value="GEO02494P1"/>
    <property type="match status" value="1"/>
</dbReference>
<feature type="region of interest" description="Disordered" evidence="1">
    <location>
        <begin position="31"/>
        <end position="55"/>
    </location>
</feature>
<dbReference type="Pfam" id="PF15377">
    <property type="entry name" value="DUF4604"/>
    <property type="match status" value="1"/>
</dbReference>